<evidence type="ECO:0000313" key="2">
    <source>
        <dbReference type="EMBL" id="MRX71751.1"/>
    </source>
</evidence>
<dbReference type="PANTHER" id="PTHR35335">
    <property type="entry name" value="UPF0716 PROTEIN FXSA"/>
    <property type="match status" value="1"/>
</dbReference>
<dbReference type="EMBL" id="WKKI01000007">
    <property type="protein sequence ID" value="MRX71751.1"/>
    <property type="molecule type" value="Genomic_DNA"/>
</dbReference>
<dbReference type="AlphaFoldDB" id="A0A7X2LXX0"/>
<evidence type="ECO:0000256" key="1">
    <source>
        <dbReference type="SAM" id="Phobius"/>
    </source>
</evidence>
<keyword evidence="1" id="KW-1133">Transmembrane helix</keyword>
<keyword evidence="1" id="KW-0472">Membrane</keyword>
<organism evidence="2 3">
    <name type="scientific">Metabacillus lacus</name>
    <dbReference type="NCBI Taxonomy" id="1983721"/>
    <lineage>
        <taxon>Bacteria</taxon>
        <taxon>Bacillati</taxon>
        <taxon>Bacillota</taxon>
        <taxon>Bacilli</taxon>
        <taxon>Bacillales</taxon>
        <taxon>Bacillaceae</taxon>
        <taxon>Metabacillus</taxon>
    </lineage>
</organism>
<gene>
    <name evidence="2" type="primary">fxsA</name>
    <name evidence="2" type="ORF">GJU40_06120</name>
</gene>
<accession>A0A7X2LXX0</accession>
<proteinExistence type="predicted"/>
<evidence type="ECO:0000313" key="3">
    <source>
        <dbReference type="Proteomes" id="UP000448867"/>
    </source>
</evidence>
<keyword evidence="1" id="KW-0812">Transmembrane</keyword>
<sequence length="128" mass="13955">MKFLVLLLIIIPALEIAVLIFSGNTIGLIPTVLLIITTGLLGAWLAKQQGLETLRRAQEQMRYGQVPGGAIIDGLCILVGGVLLLTPGFITDGIGFSLLIPATRNLIKPFIQKIIRRLTDSRRITIIR</sequence>
<dbReference type="OrthoDB" id="9792788at2"/>
<dbReference type="InterPro" id="IPR007313">
    <property type="entry name" value="FxsA"/>
</dbReference>
<dbReference type="Pfam" id="PF04186">
    <property type="entry name" value="FxsA"/>
    <property type="match status" value="1"/>
</dbReference>
<name>A0A7X2LXX0_9BACI</name>
<comment type="caution">
    <text evidence="2">The sequence shown here is derived from an EMBL/GenBank/DDBJ whole genome shotgun (WGS) entry which is preliminary data.</text>
</comment>
<dbReference type="GO" id="GO:0016020">
    <property type="term" value="C:membrane"/>
    <property type="evidence" value="ECO:0007669"/>
    <property type="project" value="InterPro"/>
</dbReference>
<keyword evidence="3" id="KW-1185">Reference proteome</keyword>
<dbReference type="RefSeq" id="WP_154306889.1">
    <property type="nucleotide sequence ID" value="NZ_WKKI01000007.1"/>
</dbReference>
<dbReference type="Proteomes" id="UP000448867">
    <property type="component" value="Unassembled WGS sequence"/>
</dbReference>
<feature type="transmembrane region" description="Helical" evidence="1">
    <location>
        <begin position="26"/>
        <end position="46"/>
    </location>
</feature>
<reference evidence="2 3" key="1">
    <citation type="submission" date="2019-11" db="EMBL/GenBank/DDBJ databases">
        <title>Bacillus lacus genome.</title>
        <authorList>
            <person name="Allen C.J."/>
            <person name="Newman J.D."/>
        </authorList>
    </citation>
    <scope>NUCLEOTIDE SEQUENCE [LARGE SCALE GENOMIC DNA]</scope>
    <source>
        <strain evidence="2 3">KCTC 33946</strain>
    </source>
</reference>
<dbReference type="PANTHER" id="PTHR35335:SF1">
    <property type="entry name" value="UPF0716 PROTEIN FXSA"/>
    <property type="match status" value="1"/>
</dbReference>
<protein>
    <submittedName>
        <fullName evidence="2">Membrane protein FxsA</fullName>
    </submittedName>
</protein>
<feature type="transmembrane region" description="Helical" evidence="1">
    <location>
        <begin position="66"/>
        <end position="83"/>
    </location>
</feature>
<dbReference type="NCBIfam" id="NF008528">
    <property type="entry name" value="PRK11463.1-2"/>
    <property type="match status" value="1"/>
</dbReference>